<dbReference type="PANTHER" id="PTHR43680:SF2">
    <property type="entry name" value="NITRATE REDUCTASE MOLYBDENUM COFACTOR ASSEMBLY CHAPERONE NARJ"/>
    <property type="match status" value="1"/>
</dbReference>
<dbReference type="Proteomes" id="UP000282892">
    <property type="component" value="Chromosome"/>
</dbReference>
<keyword evidence="3" id="KW-1185">Reference proteome</keyword>
<dbReference type="Pfam" id="PF02613">
    <property type="entry name" value="Nitrate_red_del"/>
    <property type="match status" value="1"/>
</dbReference>
<dbReference type="InterPro" id="IPR003765">
    <property type="entry name" value="NO3_reductase_chaperone_NarJ"/>
</dbReference>
<organism evidence="2 3">
    <name type="scientific">Neobacillus mesonae</name>
    <dbReference type="NCBI Taxonomy" id="1193713"/>
    <lineage>
        <taxon>Bacteria</taxon>
        <taxon>Bacillati</taxon>
        <taxon>Bacillota</taxon>
        <taxon>Bacilli</taxon>
        <taxon>Bacillales</taxon>
        <taxon>Bacillaceae</taxon>
        <taxon>Neobacillus</taxon>
    </lineage>
</organism>
<dbReference type="GO" id="GO:0016530">
    <property type="term" value="F:metallochaperone activity"/>
    <property type="evidence" value="ECO:0007669"/>
    <property type="project" value="TreeGrafter"/>
</dbReference>
<dbReference type="InterPro" id="IPR020945">
    <property type="entry name" value="DMSO/NO3_reduct_chaperone"/>
</dbReference>
<dbReference type="PANTHER" id="PTHR43680">
    <property type="entry name" value="NITRATE REDUCTASE MOLYBDENUM COFACTOR ASSEMBLY CHAPERONE"/>
    <property type="match status" value="1"/>
</dbReference>
<accession>A0A3T0I0V5</accession>
<dbReference type="STRING" id="1193713.GCA_001636315_00412"/>
<reference evidence="2 3" key="1">
    <citation type="submission" date="2017-07" db="EMBL/GenBank/DDBJ databases">
        <title>The complete genome sequence of Bacillus mesonae strain H20-5, an efficient strain improving plant abiotic stress resistance.</title>
        <authorList>
            <person name="Kim S.Y."/>
            <person name="Song H."/>
            <person name="Sang M.K."/>
            <person name="Weon H.-Y."/>
            <person name="Song J."/>
        </authorList>
    </citation>
    <scope>NUCLEOTIDE SEQUENCE [LARGE SCALE GENOMIC DNA]</scope>
    <source>
        <strain evidence="2 3">H20-5</strain>
    </source>
</reference>
<evidence type="ECO:0000313" key="3">
    <source>
        <dbReference type="Proteomes" id="UP000282892"/>
    </source>
</evidence>
<keyword evidence="1" id="KW-0534">Nitrate assimilation</keyword>
<name>A0A3T0I0V5_9BACI</name>
<dbReference type="KEGG" id="nmk:CHR53_17885"/>
<dbReference type="GO" id="GO:0051082">
    <property type="term" value="F:unfolded protein binding"/>
    <property type="evidence" value="ECO:0007669"/>
    <property type="project" value="InterPro"/>
</dbReference>
<sequence length="200" mass="23494">MNNEAKVILIILSRFLDYPDRRFFEERSVIEEFIHENILSADVRETIVKGLNPLYQMRLEDLQEIYVETFDYKEMTNLYLTAHELGDSKKRGMALLKLQKLIVESGFEYEGKELADYIPMLLELSAFAPESENIIRLKSRLAYAIHRIQTALPESHPYYHAIALLTKYVFKAPAAEEIALFEHEREQADQDELPYPLMYQ</sequence>
<dbReference type="RefSeq" id="WP_127487779.1">
    <property type="nucleotide sequence ID" value="NZ_CP022572.1"/>
</dbReference>
<evidence type="ECO:0000313" key="2">
    <source>
        <dbReference type="EMBL" id="AZU62970.1"/>
    </source>
</evidence>
<gene>
    <name evidence="2" type="primary">narJ</name>
    <name evidence="2" type="ORF">CHR53_17885</name>
</gene>
<dbReference type="EMBL" id="CP022572">
    <property type="protein sequence ID" value="AZU62970.1"/>
    <property type="molecule type" value="Genomic_DNA"/>
</dbReference>
<dbReference type="SUPFAM" id="SSF89155">
    <property type="entry name" value="TorD-like"/>
    <property type="match status" value="1"/>
</dbReference>
<dbReference type="GO" id="GO:0042128">
    <property type="term" value="P:nitrate assimilation"/>
    <property type="evidence" value="ECO:0007669"/>
    <property type="project" value="UniProtKB-KW"/>
</dbReference>
<dbReference type="NCBIfam" id="TIGR00684">
    <property type="entry name" value="narJ"/>
    <property type="match status" value="1"/>
</dbReference>
<dbReference type="GO" id="GO:0051131">
    <property type="term" value="P:chaperone-mediated protein complex assembly"/>
    <property type="evidence" value="ECO:0007669"/>
    <property type="project" value="InterPro"/>
</dbReference>
<protein>
    <submittedName>
        <fullName evidence="2">Nitrate reductase molybdenum cofactor assembly chaperone</fullName>
    </submittedName>
</protein>
<dbReference type="OrthoDB" id="5296272at2"/>
<dbReference type="AlphaFoldDB" id="A0A3T0I0V5"/>
<proteinExistence type="predicted"/>
<evidence type="ECO:0000256" key="1">
    <source>
        <dbReference type="ARBA" id="ARBA00023063"/>
    </source>
</evidence>
<dbReference type="InterPro" id="IPR036411">
    <property type="entry name" value="TorD-like_sf"/>
</dbReference>